<dbReference type="EMBL" id="JAGQHR010000644">
    <property type="protein sequence ID" value="MCA9729312.1"/>
    <property type="molecule type" value="Genomic_DNA"/>
</dbReference>
<reference evidence="2" key="1">
    <citation type="submission" date="2020-04" db="EMBL/GenBank/DDBJ databases">
        <authorList>
            <person name="Zhang T."/>
        </authorList>
    </citation>
    <scope>NUCLEOTIDE SEQUENCE</scope>
    <source>
        <strain evidence="2">HKST-UBA01</strain>
    </source>
</reference>
<proteinExistence type="predicted"/>
<comment type="caution">
    <text evidence="2">The sequence shown here is derived from an EMBL/GenBank/DDBJ whole genome shotgun (WGS) entry which is preliminary data.</text>
</comment>
<reference evidence="2" key="2">
    <citation type="journal article" date="2021" name="Microbiome">
        <title>Successional dynamics and alternative stable states in a saline activated sludge microbial community over 9 years.</title>
        <authorList>
            <person name="Wang Y."/>
            <person name="Ye J."/>
            <person name="Ju F."/>
            <person name="Liu L."/>
            <person name="Boyd J.A."/>
            <person name="Deng Y."/>
            <person name="Parks D.H."/>
            <person name="Jiang X."/>
            <person name="Yin X."/>
            <person name="Woodcroft B.J."/>
            <person name="Tyson G.W."/>
            <person name="Hugenholtz P."/>
            <person name="Polz M.F."/>
            <person name="Zhang T."/>
        </authorList>
    </citation>
    <scope>NUCLEOTIDE SEQUENCE</scope>
    <source>
        <strain evidence="2">HKST-UBA01</strain>
    </source>
</reference>
<dbReference type="PANTHER" id="PTHR39966:SF3">
    <property type="entry name" value="DUF438 DOMAIN-CONTAINING PROTEIN"/>
    <property type="match status" value="1"/>
</dbReference>
<dbReference type="InterPro" id="IPR012312">
    <property type="entry name" value="Hemerythrin-like"/>
</dbReference>
<dbReference type="Pfam" id="PF01814">
    <property type="entry name" value="Hemerythrin"/>
    <property type="match status" value="1"/>
</dbReference>
<name>A0A956RR80_UNCEI</name>
<protein>
    <submittedName>
        <fullName evidence="2">Hemerythrin domain-containing protein</fullName>
    </submittedName>
</protein>
<evidence type="ECO:0000313" key="3">
    <source>
        <dbReference type="Proteomes" id="UP000697710"/>
    </source>
</evidence>
<gene>
    <name evidence="2" type="ORF">KC729_16610</name>
</gene>
<feature type="domain" description="Hemerythrin-like" evidence="1">
    <location>
        <begin position="13"/>
        <end position="133"/>
    </location>
</feature>
<evidence type="ECO:0000313" key="2">
    <source>
        <dbReference type="EMBL" id="MCA9729312.1"/>
    </source>
</evidence>
<organism evidence="2 3">
    <name type="scientific">Eiseniibacteriota bacterium</name>
    <dbReference type="NCBI Taxonomy" id="2212470"/>
    <lineage>
        <taxon>Bacteria</taxon>
        <taxon>Candidatus Eiseniibacteriota</taxon>
    </lineage>
</organism>
<dbReference type="GO" id="GO:0005886">
    <property type="term" value="C:plasma membrane"/>
    <property type="evidence" value="ECO:0007669"/>
    <property type="project" value="TreeGrafter"/>
</dbReference>
<dbReference type="Proteomes" id="UP000697710">
    <property type="component" value="Unassembled WGS sequence"/>
</dbReference>
<dbReference type="PANTHER" id="PTHR39966">
    <property type="entry name" value="BLL2471 PROTEIN-RELATED"/>
    <property type="match status" value="1"/>
</dbReference>
<evidence type="ECO:0000259" key="1">
    <source>
        <dbReference type="Pfam" id="PF01814"/>
    </source>
</evidence>
<dbReference type="AlphaFoldDB" id="A0A956RR80"/>
<sequence>MGTKASAHAGPSAFFTADHRECDALWAELEGICGDGKADAVESAWMRFDRAMRRHFAMEEEVLFPALEEATGMPRGAGPIAVMRMEHDQMKGMLGQMADARGDGRELLDLGDTLLMLIQQHNTKEEGILYPMADDALAAGWSELATQLDRY</sequence>
<dbReference type="Gene3D" id="1.20.120.520">
    <property type="entry name" value="nmb1532 protein domain like"/>
    <property type="match status" value="1"/>
</dbReference>
<accession>A0A956RR80</accession>